<proteinExistence type="predicted"/>
<accession>A0A2K4WD11</accession>
<reference evidence="2 3" key="1">
    <citation type="submission" date="2017-11" db="EMBL/GenBank/DDBJ databases">
        <authorList>
            <person name="Han C.G."/>
        </authorList>
    </citation>
    <scope>NUCLEOTIDE SEQUENCE [LARGE SCALE GENOMIC DNA]</scope>
    <source>
        <strain evidence="2">CFBP6411</strain>
    </source>
</reference>
<dbReference type="EMBL" id="LT963408">
    <property type="protein sequence ID" value="SOS33738.1"/>
    <property type="molecule type" value="Genomic_DNA"/>
</dbReference>
<gene>
    <name evidence="2" type="ORF">CFBP6411_02381</name>
</gene>
<organism evidence="2 3">
    <name type="scientific">Pseudomonas syringae group genomosp. 3</name>
    <dbReference type="NCBI Taxonomy" id="251701"/>
    <lineage>
        <taxon>Bacteria</taxon>
        <taxon>Pseudomonadati</taxon>
        <taxon>Pseudomonadota</taxon>
        <taxon>Gammaproteobacteria</taxon>
        <taxon>Pseudomonadales</taxon>
        <taxon>Pseudomonadaceae</taxon>
        <taxon>Pseudomonas</taxon>
    </lineage>
</organism>
<dbReference type="AlphaFoldDB" id="A0A2K4WD11"/>
<dbReference type="Proteomes" id="UP000238093">
    <property type="component" value="Chromosome I"/>
</dbReference>
<evidence type="ECO:0000313" key="2">
    <source>
        <dbReference type="EMBL" id="SOS33738.1"/>
    </source>
</evidence>
<feature type="region of interest" description="Disordered" evidence="1">
    <location>
        <begin position="51"/>
        <end position="75"/>
    </location>
</feature>
<protein>
    <submittedName>
        <fullName evidence="2">Uncharacterized protein</fullName>
    </submittedName>
</protein>
<name>A0A2K4WD11_9PSED</name>
<sequence>MRRSASHAVLDALRPILSVRRRCVRSASHSGSAMSVGYVYDSSHLFASRRPTLRDQSRQSPRSVSGPTSSGSFSLTLIRGPLQRAILGPVQLARRPASHPPDQCQGSAVTYVALCVVSDIAIEKRFYGQYNYRATLRVACRSGRSASDVQRRLVVCMPMHWHLGHRTSKRYNDLNAIGKPLILSQTTKIKHNHQ</sequence>
<evidence type="ECO:0000256" key="1">
    <source>
        <dbReference type="SAM" id="MobiDB-lite"/>
    </source>
</evidence>
<evidence type="ECO:0000313" key="3">
    <source>
        <dbReference type="Proteomes" id="UP000238093"/>
    </source>
</evidence>
<feature type="compositionally biased region" description="Low complexity" evidence="1">
    <location>
        <begin position="60"/>
        <end position="75"/>
    </location>
</feature>